<keyword evidence="2" id="KW-0472">Membrane</keyword>
<dbReference type="InterPro" id="IPR051407">
    <property type="entry name" value="Bact_OM_lipoprot/Surf_antigen"/>
</dbReference>
<dbReference type="RefSeq" id="WP_394484532.1">
    <property type="nucleotide sequence ID" value="NZ_JBIGHV010000014.1"/>
</dbReference>
<feature type="signal peptide" evidence="3">
    <location>
        <begin position="1"/>
        <end position="23"/>
    </location>
</feature>
<organism evidence="5 6">
    <name type="scientific">Pelomonas parva</name>
    <dbReference type="NCBI Taxonomy" id="3299032"/>
    <lineage>
        <taxon>Bacteria</taxon>
        <taxon>Pseudomonadati</taxon>
        <taxon>Pseudomonadota</taxon>
        <taxon>Betaproteobacteria</taxon>
        <taxon>Burkholderiales</taxon>
        <taxon>Sphaerotilaceae</taxon>
        <taxon>Roseateles</taxon>
    </lineage>
</organism>
<keyword evidence="3" id="KW-0732">Signal</keyword>
<gene>
    <name evidence="5" type="ORF">ACG00Y_27270</name>
</gene>
<dbReference type="PANTHER" id="PTHR35603:SF2">
    <property type="entry name" value="OUTER MEMBRANE LIPOPROTEIN"/>
    <property type="match status" value="1"/>
</dbReference>
<evidence type="ECO:0000259" key="4">
    <source>
        <dbReference type="Pfam" id="PF05433"/>
    </source>
</evidence>
<evidence type="ECO:0000313" key="5">
    <source>
        <dbReference type="EMBL" id="MFG6433635.1"/>
    </source>
</evidence>
<protein>
    <submittedName>
        <fullName evidence="5">Glycine zipper 2TM domain-containing protein</fullName>
    </submittedName>
</protein>
<reference evidence="5 6" key="1">
    <citation type="submission" date="2024-08" db="EMBL/GenBank/DDBJ databases">
        <authorList>
            <person name="Lu H."/>
        </authorList>
    </citation>
    <scope>NUCLEOTIDE SEQUENCE [LARGE SCALE GENOMIC DNA]</scope>
    <source>
        <strain evidence="5 6">LYH14W</strain>
    </source>
</reference>
<proteinExistence type="predicted"/>
<dbReference type="Pfam" id="PF05433">
    <property type="entry name" value="Rick_17kDa_Anti"/>
    <property type="match status" value="1"/>
</dbReference>
<evidence type="ECO:0000256" key="3">
    <source>
        <dbReference type="SAM" id="SignalP"/>
    </source>
</evidence>
<comment type="subcellular location">
    <subcellularLocation>
        <location evidence="1">Membrane</location>
    </subcellularLocation>
</comment>
<dbReference type="Proteomes" id="UP001606210">
    <property type="component" value="Unassembled WGS sequence"/>
</dbReference>
<feature type="domain" description="Glycine zipper 2TM" evidence="4">
    <location>
        <begin position="270"/>
        <end position="311"/>
    </location>
</feature>
<accession>A0ABW7FCV3</accession>
<sequence length="359" mass="38081">MNHSRHFSAAALACALLAGTPFAVEPAHAQQRAAQAAALRVTGFDVEQVDRIEPGAELNFTVWGTPGATAVVQIDGSKRTVRLDETTAGRYQGSYVVGRSDRIGQESRVHANLRSGNRVATATLGEALQVGWSLPGEAALAPEIQSVKVAREPGRGRAETLRYTVRGTPGGQASVQLQGSQPVNVVLEEVRAGEYVGRHVLPQGAWVDTQQPLVAQLRLGTRTTRSSVDNAYAGVELRARRADNRGDRCTDCATVQAVNEVVVDGEGKVLGTVAGGVLGAVVGSQIGKGDGRKLAGVAGAVGGALLGREIQRRHNQRTQYEVVVRQNDGVQRTVVYAEPPSLRVGDRVRIVGETLELQR</sequence>
<dbReference type="EMBL" id="JBIGHV010000014">
    <property type="protein sequence ID" value="MFG6433635.1"/>
    <property type="molecule type" value="Genomic_DNA"/>
</dbReference>
<name>A0ABW7FCV3_9BURK</name>
<keyword evidence="6" id="KW-1185">Reference proteome</keyword>
<evidence type="ECO:0000256" key="2">
    <source>
        <dbReference type="ARBA" id="ARBA00023136"/>
    </source>
</evidence>
<comment type="caution">
    <text evidence="5">The sequence shown here is derived from an EMBL/GenBank/DDBJ whole genome shotgun (WGS) entry which is preliminary data.</text>
</comment>
<feature type="chain" id="PRO_5047345674" evidence="3">
    <location>
        <begin position="24"/>
        <end position="359"/>
    </location>
</feature>
<evidence type="ECO:0000313" key="6">
    <source>
        <dbReference type="Proteomes" id="UP001606210"/>
    </source>
</evidence>
<dbReference type="InterPro" id="IPR008816">
    <property type="entry name" value="Gly_zipper_2TM_dom"/>
</dbReference>
<evidence type="ECO:0000256" key="1">
    <source>
        <dbReference type="ARBA" id="ARBA00004370"/>
    </source>
</evidence>
<dbReference type="PANTHER" id="PTHR35603">
    <property type="match status" value="1"/>
</dbReference>